<sequence length="249" mass="28687">MKILIVEDNVEEANNLATDIKDYIKNRGEVLKPVDNYPDAQKVLIKEKPEIVILDIELKGEKDGGIKIGELIKKQSFESNIIFLTGLPDHLGFDKAKHLSSPFFLKKPYDDTSLQRTLELAMIKIKGREEVTQLFVKPLDEDKLWLKTGRNTFEGVSVKNIIRVQADDHYPRIRVSDKKEPILFKSSLSGFYKNILSVYPAFFMLGRQQIINLNFVEKVQDNHVFIDGDKFSIPKDRREELFLLLGIKP</sequence>
<feature type="domain" description="Response regulatory" evidence="2">
    <location>
        <begin position="2"/>
        <end position="122"/>
    </location>
</feature>
<dbReference type="SUPFAM" id="SSF52172">
    <property type="entry name" value="CheY-like"/>
    <property type="match status" value="1"/>
</dbReference>
<reference evidence="3" key="1">
    <citation type="submission" date="2023-06" db="EMBL/GenBank/DDBJ databases">
        <title>Genomic of Parafulvivirga corallium.</title>
        <authorList>
            <person name="Wang G."/>
        </authorList>
    </citation>
    <scope>NUCLEOTIDE SEQUENCE</scope>
    <source>
        <strain evidence="3">BMA10</strain>
    </source>
</reference>
<dbReference type="Pfam" id="PF00072">
    <property type="entry name" value="Response_reg"/>
    <property type="match status" value="1"/>
</dbReference>
<dbReference type="SMART" id="SM00850">
    <property type="entry name" value="LytTR"/>
    <property type="match status" value="1"/>
</dbReference>
<dbReference type="EMBL" id="JAUJEA010000009">
    <property type="protein sequence ID" value="MDN5203863.1"/>
    <property type="molecule type" value="Genomic_DNA"/>
</dbReference>
<evidence type="ECO:0000259" key="2">
    <source>
        <dbReference type="PROSITE" id="PS50110"/>
    </source>
</evidence>
<feature type="modified residue" description="4-aspartylphosphate" evidence="1">
    <location>
        <position position="55"/>
    </location>
</feature>
<name>A0ABT8KU16_9BACT</name>
<dbReference type="Gene3D" id="3.40.50.2300">
    <property type="match status" value="1"/>
</dbReference>
<protein>
    <submittedName>
        <fullName evidence="3">Response regulator</fullName>
    </submittedName>
</protein>
<comment type="caution">
    <text evidence="3">The sequence shown here is derived from an EMBL/GenBank/DDBJ whole genome shotgun (WGS) entry which is preliminary data.</text>
</comment>
<dbReference type="Gene3D" id="2.40.50.1020">
    <property type="entry name" value="LytTr DNA-binding domain"/>
    <property type="match status" value="1"/>
</dbReference>
<dbReference type="PROSITE" id="PS50110">
    <property type="entry name" value="RESPONSE_REGULATORY"/>
    <property type="match status" value="1"/>
</dbReference>
<dbReference type="Proteomes" id="UP001172082">
    <property type="component" value="Unassembled WGS sequence"/>
</dbReference>
<dbReference type="InterPro" id="IPR007492">
    <property type="entry name" value="LytTR_DNA-bd_dom"/>
</dbReference>
<keyword evidence="1" id="KW-0597">Phosphoprotein</keyword>
<proteinExistence type="predicted"/>
<gene>
    <name evidence="3" type="ORF">QQ008_20900</name>
</gene>
<keyword evidence="4" id="KW-1185">Reference proteome</keyword>
<evidence type="ECO:0000313" key="3">
    <source>
        <dbReference type="EMBL" id="MDN5203863.1"/>
    </source>
</evidence>
<dbReference type="InterPro" id="IPR011006">
    <property type="entry name" value="CheY-like_superfamily"/>
</dbReference>
<evidence type="ECO:0000313" key="4">
    <source>
        <dbReference type="Proteomes" id="UP001172082"/>
    </source>
</evidence>
<evidence type="ECO:0000256" key="1">
    <source>
        <dbReference type="PROSITE-ProRule" id="PRU00169"/>
    </source>
</evidence>
<dbReference type="InterPro" id="IPR001789">
    <property type="entry name" value="Sig_transdc_resp-reg_receiver"/>
</dbReference>
<dbReference type="RefSeq" id="WP_346753887.1">
    <property type="nucleotide sequence ID" value="NZ_JAUJEA010000009.1"/>
</dbReference>
<organism evidence="3 4">
    <name type="scientific">Splendidivirga corallicola</name>
    <dbReference type="NCBI Taxonomy" id="3051826"/>
    <lineage>
        <taxon>Bacteria</taxon>
        <taxon>Pseudomonadati</taxon>
        <taxon>Bacteroidota</taxon>
        <taxon>Cytophagia</taxon>
        <taxon>Cytophagales</taxon>
        <taxon>Splendidivirgaceae</taxon>
        <taxon>Splendidivirga</taxon>
    </lineage>
</organism>
<accession>A0ABT8KU16</accession>
<dbReference type="SMART" id="SM00448">
    <property type="entry name" value="REC"/>
    <property type="match status" value="1"/>
</dbReference>